<protein>
    <submittedName>
        <fullName evidence="1">Uncharacterized protein</fullName>
    </submittedName>
</protein>
<dbReference type="OrthoDB" id="5979408at2759"/>
<evidence type="ECO:0000313" key="2">
    <source>
        <dbReference type="Proteomes" id="UP001163046"/>
    </source>
</evidence>
<gene>
    <name evidence="1" type="ORF">OS493_000533</name>
</gene>
<keyword evidence="2" id="KW-1185">Reference proteome</keyword>
<accession>A0A9X0DBR6</accession>
<reference evidence="1" key="1">
    <citation type="submission" date="2023-01" db="EMBL/GenBank/DDBJ databases">
        <title>Genome assembly of the deep-sea coral Lophelia pertusa.</title>
        <authorList>
            <person name="Herrera S."/>
            <person name="Cordes E."/>
        </authorList>
    </citation>
    <scope>NUCLEOTIDE SEQUENCE</scope>
    <source>
        <strain evidence="1">USNM1676648</strain>
        <tissue evidence="1">Polyp</tissue>
    </source>
</reference>
<proteinExistence type="predicted"/>
<name>A0A9X0DBR6_9CNID</name>
<dbReference type="AlphaFoldDB" id="A0A9X0DBR6"/>
<dbReference type="Proteomes" id="UP001163046">
    <property type="component" value="Unassembled WGS sequence"/>
</dbReference>
<comment type="caution">
    <text evidence="1">The sequence shown here is derived from an EMBL/GenBank/DDBJ whole genome shotgun (WGS) entry which is preliminary data.</text>
</comment>
<dbReference type="EMBL" id="MU825396">
    <property type="protein sequence ID" value="KAJ7394707.1"/>
    <property type="molecule type" value="Genomic_DNA"/>
</dbReference>
<organism evidence="1 2">
    <name type="scientific">Desmophyllum pertusum</name>
    <dbReference type="NCBI Taxonomy" id="174260"/>
    <lineage>
        <taxon>Eukaryota</taxon>
        <taxon>Metazoa</taxon>
        <taxon>Cnidaria</taxon>
        <taxon>Anthozoa</taxon>
        <taxon>Hexacorallia</taxon>
        <taxon>Scleractinia</taxon>
        <taxon>Caryophylliina</taxon>
        <taxon>Caryophylliidae</taxon>
        <taxon>Desmophyllum</taxon>
    </lineage>
</organism>
<sequence length="162" mass="18524">MRQSLQHKETSTLHGAGVRLTHLNSEPHKLAMKLEEEREFMKKPGPLPSYAATTLGKAFFKLNQQERERASTISTLKHGLFNERSFTVSVKYFKTALASFLVLTDVATGRIIRKPKTSTMSCTLPVGFQISLEFQQQITFQLLCFAHQFWSLVWFMLADLAR</sequence>
<evidence type="ECO:0000313" key="1">
    <source>
        <dbReference type="EMBL" id="KAJ7394707.1"/>
    </source>
</evidence>